<feature type="compositionally biased region" description="Polar residues" evidence="1">
    <location>
        <begin position="76"/>
        <end position="85"/>
    </location>
</feature>
<organism evidence="2 3">
    <name type="scientific">Rhipicephalus sanguineus</name>
    <name type="common">Brown dog tick</name>
    <name type="synonym">Ixodes sanguineus</name>
    <dbReference type="NCBI Taxonomy" id="34632"/>
    <lineage>
        <taxon>Eukaryota</taxon>
        <taxon>Metazoa</taxon>
        <taxon>Ecdysozoa</taxon>
        <taxon>Arthropoda</taxon>
        <taxon>Chelicerata</taxon>
        <taxon>Arachnida</taxon>
        <taxon>Acari</taxon>
        <taxon>Parasitiformes</taxon>
        <taxon>Ixodida</taxon>
        <taxon>Ixodoidea</taxon>
        <taxon>Ixodidae</taxon>
        <taxon>Rhipicephalinae</taxon>
        <taxon>Rhipicephalus</taxon>
        <taxon>Rhipicephalus</taxon>
    </lineage>
</organism>
<sequence length="144" mass="14921">MNCTPPFCGWCGTYGHDGKGCSLPCRRCGDPHATVACTIRRSCSEAASKDFPPLQPETPASDKGEVPPTPVPGPAQDQNTQDATPNPTPAASPVSPDPASASTADDQRQLGAVDVRHVHTLTSSGMHAGRSSVRAAGLLTRYAL</sequence>
<name>A0A9D4QDQ1_RHISA</name>
<evidence type="ECO:0000313" key="2">
    <source>
        <dbReference type="EMBL" id="KAH7976535.1"/>
    </source>
</evidence>
<dbReference type="EMBL" id="JABSTV010001246">
    <property type="protein sequence ID" value="KAH7976535.1"/>
    <property type="molecule type" value="Genomic_DNA"/>
</dbReference>
<feature type="compositionally biased region" description="Low complexity" evidence="1">
    <location>
        <begin position="89"/>
        <end position="104"/>
    </location>
</feature>
<dbReference type="Proteomes" id="UP000821837">
    <property type="component" value="Chromosome 10"/>
</dbReference>
<protein>
    <submittedName>
        <fullName evidence="2">Uncharacterized protein</fullName>
    </submittedName>
</protein>
<accession>A0A9D4QDQ1</accession>
<comment type="caution">
    <text evidence="2">The sequence shown here is derived from an EMBL/GenBank/DDBJ whole genome shotgun (WGS) entry which is preliminary data.</text>
</comment>
<evidence type="ECO:0000256" key="1">
    <source>
        <dbReference type="SAM" id="MobiDB-lite"/>
    </source>
</evidence>
<gene>
    <name evidence="2" type="ORF">HPB52_015877</name>
</gene>
<keyword evidence="3" id="KW-1185">Reference proteome</keyword>
<dbReference type="AlphaFoldDB" id="A0A9D4QDQ1"/>
<evidence type="ECO:0000313" key="3">
    <source>
        <dbReference type="Proteomes" id="UP000821837"/>
    </source>
</evidence>
<reference evidence="2" key="1">
    <citation type="journal article" date="2020" name="Cell">
        <title>Large-Scale Comparative Analyses of Tick Genomes Elucidate Their Genetic Diversity and Vector Capacities.</title>
        <authorList>
            <consortium name="Tick Genome and Microbiome Consortium (TIGMIC)"/>
            <person name="Jia N."/>
            <person name="Wang J."/>
            <person name="Shi W."/>
            <person name="Du L."/>
            <person name="Sun Y."/>
            <person name="Zhan W."/>
            <person name="Jiang J.F."/>
            <person name="Wang Q."/>
            <person name="Zhang B."/>
            <person name="Ji P."/>
            <person name="Bell-Sakyi L."/>
            <person name="Cui X.M."/>
            <person name="Yuan T.T."/>
            <person name="Jiang B.G."/>
            <person name="Yang W.F."/>
            <person name="Lam T.T."/>
            <person name="Chang Q.C."/>
            <person name="Ding S.J."/>
            <person name="Wang X.J."/>
            <person name="Zhu J.G."/>
            <person name="Ruan X.D."/>
            <person name="Zhao L."/>
            <person name="Wei J.T."/>
            <person name="Ye R.Z."/>
            <person name="Que T.C."/>
            <person name="Du C.H."/>
            <person name="Zhou Y.H."/>
            <person name="Cheng J.X."/>
            <person name="Dai P.F."/>
            <person name="Guo W.B."/>
            <person name="Han X.H."/>
            <person name="Huang E.J."/>
            <person name="Li L.F."/>
            <person name="Wei W."/>
            <person name="Gao Y.C."/>
            <person name="Liu J.Z."/>
            <person name="Shao H.Z."/>
            <person name="Wang X."/>
            <person name="Wang C.C."/>
            <person name="Yang T.C."/>
            <person name="Huo Q.B."/>
            <person name="Li W."/>
            <person name="Chen H.Y."/>
            <person name="Chen S.E."/>
            <person name="Zhou L.G."/>
            <person name="Ni X.B."/>
            <person name="Tian J.H."/>
            <person name="Sheng Y."/>
            <person name="Liu T."/>
            <person name="Pan Y.S."/>
            <person name="Xia L.Y."/>
            <person name="Li J."/>
            <person name="Zhao F."/>
            <person name="Cao W.C."/>
        </authorList>
    </citation>
    <scope>NUCLEOTIDE SEQUENCE</scope>
    <source>
        <strain evidence="2">Rsan-2018</strain>
    </source>
</reference>
<feature type="region of interest" description="Disordered" evidence="1">
    <location>
        <begin position="45"/>
        <end position="112"/>
    </location>
</feature>
<proteinExistence type="predicted"/>
<reference evidence="2" key="2">
    <citation type="submission" date="2021-09" db="EMBL/GenBank/DDBJ databases">
        <authorList>
            <person name="Jia N."/>
            <person name="Wang J."/>
            <person name="Shi W."/>
            <person name="Du L."/>
            <person name="Sun Y."/>
            <person name="Zhan W."/>
            <person name="Jiang J."/>
            <person name="Wang Q."/>
            <person name="Zhang B."/>
            <person name="Ji P."/>
            <person name="Sakyi L.B."/>
            <person name="Cui X."/>
            <person name="Yuan T."/>
            <person name="Jiang B."/>
            <person name="Yang W."/>
            <person name="Lam T.T.-Y."/>
            <person name="Chang Q."/>
            <person name="Ding S."/>
            <person name="Wang X."/>
            <person name="Zhu J."/>
            <person name="Ruan X."/>
            <person name="Zhao L."/>
            <person name="Wei J."/>
            <person name="Que T."/>
            <person name="Du C."/>
            <person name="Cheng J."/>
            <person name="Dai P."/>
            <person name="Han X."/>
            <person name="Huang E."/>
            <person name="Gao Y."/>
            <person name="Liu J."/>
            <person name="Shao H."/>
            <person name="Ye R."/>
            <person name="Li L."/>
            <person name="Wei W."/>
            <person name="Wang X."/>
            <person name="Wang C."/>
            <person name="Huo Q."/>
            <person name="Li W."/>
            <person name="Guo W."/>
            <person name="Chen H."/>
            <person name="Chen S."/>
            <person name="Zhou L."/>
            <person name="Zhou L."/>
            <person name="Ni X."/>
            <person name="Tian J."/>
            <person name="Zhou Y."/>
            <person name="Sheng Y."/>
            <person name="Liu T."/>
            <person name="Pan Y."/>
            <person name="Xia L."/>
            <person name="Li J."/>
            <person name="Zhao F."/>
            <person name="Cao W."/>
        </authorList>
    </citation>
    <scope>NUCLEOTIDE SEQUENCE</scope>
    <source>
        <strain evidence="2">Rsan-2018</strain>
        <tissue evidence="2">Larvae</tissue>
    </source>
</reference>